<protein>
    <submittedName>
        <fullName evidence="1">Uncharacterized protein</fullName>
    </submittedName>
</protein>
<dbReference type="Proteomes" id="UP000515908">
    <property type="component" value="Chromosome 06"/>
</dbReference>
<evidence type="ECO:0000313" key="2">
    <source>
        <dbReference type="Proteomes" id="UP000515908"/>
    </source>
</evidence>
<dbReference type="AlphaFoldDB" id="A0A7G2CBD1"/>
<keyword evidence="2" id="KW-1185">Reference proteome</keyword>
<gene>
    <name evidence="1" type="ORF">ADEAN_000384300</name>
</gene>
<accession>A0A7G2CBD1</accession>
<name>A0A7G2CBD1_9TRYP</name>
<proteinExistence type="predicted"/>
<sequence>MPNVDVVSLRCKNEAMLADAAVTPLEMDEDPIEDGTEVVYCGVDLKEDRANPNDDGMTMAVKQLTGVCKAAIVSVDYGTVLAGSIEKERRDLSDNAPLLPLSFCGGPVLRKSSGKCVGVTVARILKNAPPRDPNAGNLYQEPYLDLSENVPLHSRWPLDVAFVPIGEFYSSLCRSEL</sequence>
<dbReference type="VEuPathDB" id="TriTrypDB:ADEAN_000384300"/>
<reference evidence="1 2" key="1">
    <citation type="submission" date="2020-08" db="EMBL/GenBank/DDBJ databases">
        <authorList>
            <person name="Newling K."/>
            <person name="Davey J."/>
            <person name="Forrester S."/>
        </authorList>
    </citation>
    <scope>NUCLEOTIDE SEQUENCE [LARGE SCALE GENOMIC DNA]</scope>
    <source>
        <strain evidence="2">Crithidia deanei Carvalho (ATCC PRA-265)</strain>
    </source>
</reference>
<evidence type="ECO:0000313" key="1">
    <source>
        <dbReference type="EMBL" id="CAD2216381.1"/>
    </source>
</evidence>
<dbReference type="EMBL" id="LR877150">
    <property type="protein sequence ID" value="CAD2216381.1"/>
    <property type="molecule type" value="Genomic_DNA"/>
</dbReference>
<organism evidence="1 2">
    <name type="scientific">Angomonas deanei</name>
    <dbReference type="NCBI Taxonomy" id="59799"/>
    <lineage>
        <taxon>Eukaryota</taxon>
        <taxon>Discoba</taxon>
        <taxon>Euglenozoa</taxon>
        <taxon>Kinetoplastea</taxon>
        <taxon>Metakinetoplastina</taxon>
        <taxon>Trypanosomatida</taxon>
        <taxon>Trypanosomatidae</taxon>
        <taxon>Strigomonadinae</taxon>
        <taxon>Angomonas</taxon>
    </lineage>
</organism>